<dbReference type="AlphaFoldDB" id="A0A2C6KKR8"/>
<comment type="caution">
    <text evidence="1">The sequence shown here is derived from an EMBL/GenBank/DDBJ whole genome shotgun (WGS) entry which is preliminary data.</text>
</comment>
<keyword evidence="2" id="KW-1185">Reference proteome</keyword>
<dbReference type="RefSeq" id="XP_067918800.1">
    <property type="nucleotide sequence ID" value="XM_068069223.1"/>
</dbReference>
<gene>
    <name evidence="1" type="ORF">CSUI_009104</name>
</gene>
<dbReference type="EMBL" id="MIGC01005287">
    <property type="protein sequence ID" value="PHJ17075.1"/>
    <property type="molecule type" value="Genomic_DNA"/>
</dbReference>
<evidence type="ECO:0000313" key="2">
    <source>
        <dbReference type="Proteomes" id="UP000221165"/>
    </source>
</evidence>
<dbReference type="GeneID" id="94432434"/>
<sequence>MPCLFCVTRFTCRSDLRHFGTGVRLLLSLARSLAGSPLESCDRCACFWRSCGVTPGERKGGKTERRA</sequence>
<accession>A0A2C6KKR8</accession>
<evidence type="ECO:0000313" key="1">
    <source>
        <dbReference type="EMBL" id="PHJ17075.1"/>
    </source>
</evidence>
<dbReference type="VEuPathDB" id="ToxoDB:CSUI_009104"/>
<organism evidence="1 2">
    <name type="scientific">Cystoisospora suis</name>
    <dbReference type="NCBI Taxonomy" id="483139"/>
    <lineage>
        <taxon>Eukaryota</taxon>
        <taxon>Sar</taxon>
        <taxon>Alveolata</taxon>
        <taxon>Apicomplexa</taxon>
        <taxon>Conoidasida</taxon>
        <taxon>Coccidia</taxon>
        <taxon>Eucoccidiorida</taxon>
        <taxon>Eimeriorina</taxon>
        <taxon>Sarcocystidae</taxon>
        <taxon>Cystoisospora</taxon>
    </lineage>
</organism>
<proteinExistence type="predicted"/>
<reference evidence="1 2" key="1">
    <citation type="journal article" date="2017" name="Int. J. Parasitol.">
        <title>The genome of the protozoan parasite Cystoisospora suis and a reverse vaccinology approach to identify vaccine candidates.</title>
        <authorList>
            <person name="Palmieri N."/>
            <person name="Shrestha A."/>
            <person name="Ruttkowski B."/>
            <person name="Beck T."/>
            <person name="Vogl C."/>
            <person name="Tomley F."/>
            <person name="Blake D.P."/>
            <person name="Joachim A."/>
        </authorList>
    </citation>
    <scope>NUCLEOTIDE SEQUENCE [LARGE SCALE GENOMIC DNA]</scope>
    <source>
        <strain evidence="1 2">Wien I</strain>
    </source>
</reference>
<protein>
    <submittedName>
        <fullName evidence="1">Uncharacterized protein</fullName>
    </submittedName>
</protein>
<name>A0A2C6KKR8_9APIC</name>
<dbReference type="Proteomes" id="UP000221165">
    <property type="component" value="Unassembled WGS sequence"/>
</dbReference>